<dbReference type="AlphaFoldDB" id="A0A8C6F6D3"/>
<keyword evidence="2" id="KW-1185">Reference proteome</keyword>
<evidence type="ECO:0000313" key="1">
    <source>
        <dbReference type="Ensembl" id="ENSMMNP00015013568.1"/>
    </source>
</evidence>
<protein>
    <submittedName>
        <fullName evidence="1">Uncharacterized protein</fullName>
    </submittedName>
</protein>
<accession>A0A8C6F6D3</accession>
<sequence length="99" mass="11150">MYMGTGEESLLLKCLKPRTRASRDAVLPVPAWPTFPQRSLVSCFSFSERIKEHDVVIKLKARLRNQTAAKGRELQGEMTCILIAQIYSPKQTLSLSLSL</sequence>
<organism evidence="1 2">
    <name type="scientific">Monodon monoceros</name>
    <name type="common">Narwhal</name>
    <name type="synonym">Ceratodon monodon</name>
    <dbReference type="NCBI Taxonomy" id="40151"/>
    <lineage>
        <taxon>Eukaryota</taxon>
        <taxon>Metazoa</taxon>
        <taxon>Chordata</taxon>
        <taxon>Craniata</taxon>
        <taxon>Vertebrata</taxon>
        <taxon>Euteleostomi</taxon>
        <taxon>Mammalia</taxon>
        <taxon>Eutheria</taxon>
        <taxon>Laurasiatheria</taxon>
        <taxon>Artiodactyla</taxon>
        <taxon>Whippomorpha</taxon>
        <taxon>Cetacea</taxon>
        <taxon>Odontoceti</taxon>
        <taxon>Monodontidae</taxon>
        <taxon>Monodon</taxon>
    </lineage>
</organism>
<name>A0A8C6F6D3_MONMO</name>
<reference evidence="1" key="1">
    <citation type="submission" date="2025-08" db="UniProtKB">
        <authorList>
            <consortium name="Ensembl"/>
        </authorList>
    </citation>
    <scope>IDENTIFICATION</scope>
</reference>
<dbReference type="Ensembl" id="ENSMMNT00015014886.1">
    <property type="protein sequence ID" value="ENSMMNP00015013568.1"/>
    <property type="gene ID" value="ENSMMNG00015010040.1"/>
</dbReference>
<dbReference type="GeneTree" id="ENSGT00910000147592"/>
<proteinExistence type="predicted"/>
<dbReference type="Proteomes" id="UP000694561">
    <property type="component" value="Unplaced"/>
</dbReference>
<reference evidence="1" key="2">
    <citation type="submission" date="2025-09" db="UniProtKB">
        <authorList>
            <consortium name="Ensembl"/>
        </authorList>
    </citation>
    <scope>IDENTIFICATION</scope>
</reference>
<evidence type="ECO:0000313" key="2">
    <source>
        <dbReference type="Proteomes" id="UP000694561"/>
    </source>
</evidence>